<keyword evidence="3" id="KW-1185">Reference proteome</keyword>
<feature type="compositionally biased region" description="Polar residues" evidence="1">
    <location>
        <begin position="23"/>
        <end position="38"/>
    </location>
</feature>
<dbReference type="AlphaFoldDB" id="A0A7X9WYC9"/>
<dbReference type="Pfam" id="PF24178">
    <property type="entry name" value="Subterisin"/>
    <property type="match status" value="1"/>
</dbReference>
<evidence type="ECO:0000313" key="2">
    <source>
        <dbReference type="EMBL" id="NML12183.1"/>
    </source>
</evidence>
<dbReference type="RefSeq" id="WP_169574587.1">
    <property type="nucleotide sequence ID" value="NZ_JABBFV010000017.1"/>
</dbReference>
<gene>
    <name evidence="2" type="ORF">HHL08_18870</name>
</gene>
<comment type="caution">
    <text evidence="2">The sequence shown here is derived from an EMBL/GenBank/DDBJ whole genome shotgun (WGS) entry which is preliminary data.</text>
</comment>
<proteinExistence type="predicted"/>
<dbReference type="Proteomes" id="UP000519023">
    <property type="component" value="Unassembled WGS sequence"/>
</dbReference>
<name>A0A7X9WYC9_9SPHN</name>
<dbReference type="EMBL" id="JABBFV010000017">
    <property type="protein sequence ID" value="NML12183.1"/>
    <property type="molecule type" value="Genomic_DNA"/>
</dbReference>
<evidence type="ECO:0000256" key="1">
    <source>
        <dbReference type="SAM" id="MobiDB-lite"/>
    </source>
</evidence>
<organism evidence="2 3">
    <name type="scientific">Sphingobium psychrophilum</name>
    <dbReference type="NCBI Taxonomy" id="2728834"/>
    <lineage>
        <taxon>Bacteria</taxon>
        <taxon>Pseudomonadati</taxon>
        <taxon>Pseudomonadota</taxon>
        <taxon>Alphaproteobacteria</taxon>
        <taxon>Sphingomonadales</taxon>
        <taxon>Sphingomonadaceae</taxon>
        <taxon>Sphingobium</taxon>
    </lineage>
</organism>
<evidence type="ECO:0008006" key="4">
    <source>
        <dbReference type="Google" id="ProtNLM"/>
    </source>
</evidence>
<dbReference type="InterPro" id="IPR049805">
    <property type="entry name" value="Lasso_benenodin"/>
</dbReference>
<sequence>MTKKDQDSHQLIDLGAATIVTKGLNNNGPQDDPSSQRIFQMGLNAE</sequence>
<protein>
    <recommendedName>
        <fullName evidence="4">Benenodin family lasso peptide</fullName>
    </recommendedName>
</protein>
<accession>A0A7X9WYC9</accession>
<evidence type="ECO:0000313" key="3">
    <source>
        <dbReference type="Proteomes" id="UP000519023"/>
    </source>
</evidence>
<feature type="region of interest" description="Disordered" evidence="1">
    <location>
        <begin position="22"/>
        <end position="46"/>
    </location>
</feature>
<reference evidence="2 3" key="1">
    <citation type="submission" date="2020-04" db="EMBL/GenBank/DDBJ databases">
        <title>Sphingobium sp. AR-3-1 isolated from Arctic soil.</title>
        <authorList>
            <person name="Dahal R.H."/>
            <person name="Chaudhary D.K."/>
        </authorList>
    </citation>
    <scope>NUCLEOTIDE SEQUENCE [LARGE SCALE GENOMIC DNA]</scope>
    <source>
        <strain evidence="2 3">AR-3-1</strain>
    </source>
</reference>